<accession>A0A4Z2E4S2</accession>
<comment type="caution">
    <text evidence="1">The sequence shown here is derived from an EMBL/GenBank/DDBJ whole genome shotgun (WGS) entry which is preliminary data.</text>
</comment>
<dbReference type="AlphaFoldDB" id="A0A4Z2E4S2"/>
<dbReference type="EMBL" id="SRLO01018029">
    <property type="protein sequence ID" value="TNN23570.1"/>
    <property type="molecule type" value="Genomic_DNA"/>
</dbReference>
<proteinExistence type="predicted"/>
<evidence type="ECO:0000313" key="1">
    <source>
        <dbReference type="EMBL" id="TNN23570.1"/>
    </source>
</evidence>
<gene>
    <name evidence="1" type="ORF">EYF80_066308</name>
</gene>
<evidence type="ECO:0000313" key="2">
    <source>
        <dbReference type="Proteomes" id="UP000314294"/>
    </source>
</evidence>
<protein>
    <submittedName>
        <fullName evidence="1">Uncharacterized protein</fullName>
    </submittedName>
</protein>
<reference evidence="1 2" key="1">
    <citation type="submission" date="2019-03" db="EMBL/GenBank/DDBJ databases">
        <title>First draft genome of Liparis tanakae, snailfish: a comprehensive survey of snailfish specific genes.</title>
        <authorList>
            <person name="Kim W."/>
            <person name="Song I."/>
            <person name="Jeong J.-H."/>
            <person name="Kim D."/>
            <person name="Kim S."/>
            <person name="Ryu S."/>
            <person name="Song J.Y."/>
            <person name="Lee S.K."/>
        </authorList>
    </citation>
    <scope>NUCLEOTIDE SEQUENCE [LARGE SCALE GENOMIC DNA]</scope>
    <source>
        <tissue evidence="1">Muscle</tissue>
    </source>
</reference>
<dbReference type="Proteomes" id="UP000314294">
    <property type="component" value="Unassembled WGS sequence"/>
</dbReference>
<organism evidence="1 2">
    <name type="scientific">Liparis tanakae</name>
    <name type="common">Tanaka's snailfish</name>
    <dbReference type="NCBI Taxonomy" id="230148"/>
    <lineage>
        <taxon>Eukaryota</taxon>
        <taxon>Metazoa</taxon>
        <taxon>Chordata</taxon>
        <taxon>Craniata</taxon>
        <taxon>Vertebrata</taxon>
        <taxon>Euteleostomi</taxon>
        <taxon>Actinopterygii</taxon>
        <taxon>Neopterygii</taxon>
        <taxon>Teleostei</taxon>
        <taxon>Neoteleostei</taxon>
        <taxon>Acanthomorphata</taxon>
        <taxon>Eupercaria</taxon>
        <taxon>Perciformes</taxon>
        <taxon>Cottioidei</taxon>
        <taxon>Cottales</taxon>
        <taxon>Liparidae</taxon>
        <taxon>Liparis</taxon>
    </lineage>
</organism>
<keyword evidence="2" id="KW-1185">Reference proteome</keyword>
<name>A0A4Z2E4S2_9TELE</name>
<sequence length="40" mass="4224">MCSRSVLSICKTLTCCSSAACWWPSPSSTGTFTSASLSKF</sequence>